<organism evidence="2 3">
    <name type="scientific">Melipona bicolor</name>
    <dbReference type="NCBI Taxonomy" id="60889"/>
    <lineage>
        <taxon>Eukaryota</taxon>
        <taxon>Metazoa</taxon>
        <taxon>Ecdysozoa</taxon>
        <taxon>Arthropoda</taxon>
        <taxon>Hexapoda</taxon>
        <taxon>Insecta</taxon>
        <taxon>Pterygota</taxon>
        <taxon>Neoptera</taxon>
        <taxon>Endopterygota</taxon>
        <taxon>Hymenoptera</taxon>
        <taxon>Apocrita</taxon>
        <taxon>Aculeata</taxon>
        <taxon>Apoidea</taxon>
        <taxon>Anthophila</taxon>
        <taxon>Apidae</taxon>
        <taxon>Melipona</taxon>
    </lineage>
</organism>
<feature type="compositionally biased region" description="Basic and acidic residues" evidence="1">
    <location>
        <begin position="1"/>
        <end position="12"/>
    </location>
</feature>
<dbReference type="EMBL" id="JAHYIQ010000001">
    <property type="protein sequence ID" value="KAK1135612.1"/>
    <property type="molecule type" value="Genomic_DNA"/>
</dbReference>
<dbReference type="Proteomes" id="UP001177670">
    <property type="component" value="Unassembled WGS sequence"/>
</dbReference>
<reference evidence="2" key="1">
    <citation type="submission" date="2021-10" db="EMBL/GenBank/DDBJ databases">
        <title>Melipona bicolor Genome sequencing and assembly.</title>
        <authorList>
            <person name="Araujo N.S."/>
            <person name="Arias M.C."/>
        </authorList>
    </citation>
    <scope>NUCLEOTIDE SEQUENCE</scope>
    <source>
        <strain evidence="2">USP_2M_L1-L4_2017</strain>
        <tissue evidence="2">Whole body</tissue>
    </source>
</reference>
<gene>
    <name evidence="2" type="ORF">K0M31_000201</name>
</gene>
<protein>
    <submittedName>
        <fullName evidence="2">Uncharacterized protein</fullName>
    </submittedName>
</protein>
<evidence type="ECO:0000313" key="3">
    <source>
        <dbReference type="Proteomes" id="UP001177670"/>
    </source>
</evidence>
<comment type="caution">
    <text evidence="2">The sequence shown here is derived from an EMBL/GenBank/DDBJ whole genome shotgun (WGS) entry which is preliminary data.</text>
</comment>
<evidence type="ECO:0000313" key="2">
    <source>
        <dbReference type="EMBL" id="KAK1135612.1"/>
    </source>
</evidence>
<proteinExistence type="predicted"/>
<evidence type="ECO:0000256" key="1">
    <source>
        <dbReference type="SAM" id="MobiDB-lite"/>
    </source>
</evidence>
<dbReference type="AlphaFoldDB" id="A0AA40GD10"/>
<keyword evidence="3" id="KW-1185">Reference proteome</keyword>
<accession>A0AA40GD10</accession>
<sequence length="55" mass="6287">METEHTIQRPEDMSTVGSITDHRPRGHGVFVYIRTGRENDWTEIRSKAVDDQGSS</sequence>
<name>A0AA40GD10_9HYME</name>
<feature type="region of interest" description="Disordered" evidence="1">
    <location>
        <begin position="1"/>
        <end position="25"/>
    </location>
</feature>